<dbReference type="SMART" id="SM00671">
    <property type="entry name" value="SEL1"/>
    <property type="match status" value="2"/>
</dbReference>
<evidence type="ECO:0000313" key="2">
    <source>
        <dbReference type="EMBL" id="SIS04077.1"/>
    </source>
</evidence>
<dbReference type="Pfam" id="PF08238">
    <property type="entry name" value="Sel1"/>
    <property type="match status" value="2"/>
</dbReference>
<dbReference type="EMBL" id="FTNU01000017">
    <property type="protein sequence ID" value="SIS04077.1"/>
    <property type="molecule type" value="Genomic_DNA"/>
</dbReference>
<dbReference type="AlphaFoldDB" id="A0A1N7FUW0"/>
<dbReference type="PANTHER" id="PTHR43628:SF1">
    <property type="entry name" value="CHITIN SYNTHASE REGULATORY FACTOR 2-RELATED"/>
    <property type="match status" value="1"/>
</dbReference>
<evidence type="ECO:0008006" key="4">
    <source>
        <dbReference type="Google" id="ProtNLM"/>
    </source>
</evidence>
<dbReference type="Gene3D" id="1.25.40.10">
    <property type="entry name" value="Tetratricopeptide repeat domain"/>
    <property type="match status" value="1"/>
</dbReference>
<dbReference type="InterPro" id="IPR006597">
    <property type="entry name" value="Sel1-like"/>
</dbReference>
<dbReference type="RefSeq" id="WP_076555926.1">
    <property type="nucleotide sequence ID" value="NZ_FTNU01000017.1"/>
</dbReference>
<keyword evidence="3" id="KW-1185">Reference proteome</keyword>
<organism evidence="2 3">
    <name type="scientific">Moraxella cuniculi DSM 21768</name>
    <dbReference type="NCBI Taxonomy" id="1122245"/>
    <lineage>
        <taxon>Bacteria</taxon>
        <taxon>Pseudomonadati</taxon>
        <taxon>Pseudomonadota</taxon>
        <taxon>Gammaproteobacteria</taxon>
        <taxon>Moraxellales</taxon>
        <taxon>Moraxellaceae</taxon>
        <taxon>Moraxella</taxon>
    </lineage>
</organism>
<gene>
    <name evidence="2" type="ORF">SAMN02745664_11742</name>
</gene>
<dbReference type="InterPro" id="IPR011990">
    <property type="entry name" value="TPR-like_helical_dom_sf"/>
</dbReference>
<dbReference type="PANTHER" id="PTHR43628">
    <property type="entry name" value="ACTIVATOR OF C KINASE PROTEIN 1-RELATED"/>
    <property type="match status" value="1"/>
</dbReference>
<reference evidence="3" key="1">
    <citation type="submission" date="2017-01" db="EMBL/GenBank/DDBJ databases">
        <authorList>
            <person name="Varghese N."/>
            <person name="Submissions S."/>
        </authorList>
    </citation>
    <scope>NUCLEOTIDE SEQUENCE [LARGE SCALE GENOMIC DNA]</scope>
    <source>
        <strain evidence="3">DSM 21768</strain>
    </source>
</reference>
<dbReference type="STRING" id="34061.B0189_06430"/>
<dbReference type="Proteomes" id="UP000187495">
    <property type="component" value="Unassembled WGS sequence"/>
</dbReference>
<feature type="signal peptide" evidence="1">
    <location>
        <begin position="1"/>
        <end position="21"/>
    </location>
</feature>
<protein>
    <recommendedName>
        <fullName evidence="4">Sel1 repeat-containing protein</fullName>
    </recommendedName>
</protein>
<dbReference type="SUPFAM" id="SSF81901">
    <property type="entry name" value="HCP-like"/>
    <property type="match status" value="1"/>
</dbReference>
<accession>A0A1N7FUW0</accession>
<proteinExistence type="predicted"/>
<feature type="chain" id="PRO_5012161894" description="Sel1 repeat-containing protein" evidence="1">
    <location>
        <begin position="22"/>
        <end position="144"/>
    </location>
</feature>
<dbReference type="InterPro" id="IPR052945">
    <property type="entry name" value="Mitotic_Regulator"/>
</dbReference>
<dbReference type="PROSITE" id="PS51257">
    <property type="entry name" value="PROKAR_LIPOPROTEIN"/>
    <property type="match status" value="1"/>
</dbReference>
<name>A0A1N7FUW0_9GAMM</name>
<evidence type="ECO:0000256" key="1">
    <source>
        <dbReference type="SAM" id="SignalP"/>
    </source>
</evidence>
<keyword evidence="1" id="KW-0732">Signal</keyword>
<sequence>MKKYRLTAFFAVFLTACQTHPAIHQAQKAQFDQAVSLYQAKNYAQAKPLFEQSTHIKAKRYLGLMYLNGEGMAKDKKQAFAYFKQASEQGDISSQYWLGFCYENGIGTAQNLTQAVGWYKKSAARGDHISQPAMDALTRLKVSP</sequence>
<evidence type="ECO:0000313" key="3">
    <source>
        <dbReference type="Proteomes" id="UP000187495"/>
    </source>
</evidence>